<reference evidence="10 11" key="1">
    <citation type="submission" date="2015-11" db="EMBL/GenBank/DDBJ databases">
        <title>Description and complete genome sequence of a novel strain predominating in hypersaline microbial mats and representing a new family of the Bacteriodetes phylum.</title>
        <authorList>
            <person name="Spring S."/>
            <person name="Bunk B."/>
            <person name="Sproer C."/>
            <person name="Klenk H.-P."/>
        </authorList>
    </citation>
    <scope>NUCLEOTIDE SEQUENCE [LARGE SCALE GENOMIC DNA]</scope>
    <source>
        <strain evidence="10 11">L21-Spi-D4</strain>
    </source>
</reference>
<dbReference type="InterPro" id="IPR034457">
    <property type="entry name" value="Organic_radical-activating"/>
</dbReference>
<dbReference type="PROSITE" id="PS51918">
    <property type="entry name" value="RADICAL_SAM"/>
    <property type="match status" value="1"/>
</dbReference>
<keyword evidence="5" id="KW-0479">Metal-binding</keyword>
<dbReference type="GO" id="GO:0016491">
    <property type="term" value="F:oxidoreductase activity"/>
    <property type="evidence" value="ECO:0007669"/>
    <property type="project" value="UniProtKB-KW"/>
</dbReference>
<gene>
    <name evidence="10" type="primary">hpdA</name>
    <name evidence="10" type="ORF">L21SP5_00957</name>
</gene>
<dbReference type="KEGG" id="blq:L21SP5_00957"/>
<feature type="domain" description="Radical SAM core" evidence="9">
    <location>
        <begin position="14"/>
        <end position="259"/>
    </location>
</feature>
<dbReference type="GO" id="GO:0051539">
    <property type="term" value="F:4 iron, 4 sulfur cluster binding"/>
    <property type="evidence" value="ECO:0007669"/>
    <property type="project" value="UniProtKB-KW"/>
</dbReference>
<sequence length="264" mass="30029">MEGIIFDIKHFAVHDGPGIRQTIFFKGCPMSCWWCHNPESQNPAPEKCIKTNKLGDQRFSKEQQIGYKIETKELMETILGDQVFFEESNGGVTFSGGEPLMQPAFLEEILKQCSKDNIHTALDTTGYTNSSRFKSIAEKVDLFLYDLKLIDDKQHLEYTGVPVKPVLDNLKWLDKNGINTRLRFPVIPGITDTAENILAVLELMSSFKSIKHIDLLPYHNISNSKYERFRKMNRMGDTQAMDEKELAPLKAQFEQTGFSVTIGG</sequence>
<dbReference type="InterPro" id="IPR001989">
    <property type="entry name" value="Radical_activat_CS"/>
</dbReference>
<comment type="cofactor">
    <cofactor evidence="1">
        <name>[4Fe-4S] cluster</name>
        <dbReference type="ChEBI" id="CHEBI:49883"/>
    </cofactor>
</comment>
<dbReference type="PATRIC" id="fig|1307839.3.peg.1014"/>
<dbReference type="PANTHER" id="PTHR30352">
    <property type="entry name" value="PYRUVATE FORMATE-LYASE-ACTIVATING ENZYME"/>
    <property type="match status" value="1"/>
</dbReference>
<name>A0A0S2HX21_9BACT</name>
<evidence type="ECO:0000256" key="6">
    <source>
        <dbReference type="ARBA" id="ARBA00023002"/>
    </source>
</evidence>
<evidence type="ECO:0000256" key="5">
    <source>
        <dbReference type="ARBA" id="ARBA00022723"/>
    </source>
</evidence>
<keyword evidence="4" id="KW-0949">S-adenosyl-L-methionine</keyword>
<dbReference type="Gene3D" id="3.20.20.70">
    <property type="entry name" value="Aldolase class I"/>
    <property type="match status" value="1"/>
</dbReference>
<keyword evidence="3" id="KW-0004">4Fe-4S</keyword>
<comment type="similarity">
    <text evidence="2">Belongs to the organic radical-activating enzymes family.</text>
</comment>
<dbReference type="EMBL" id="CP013118">
    <property type="protein sequence ID" value="ALO14624.1"/>
    <property type="molecule type" value="Genomic_DNA"/>
</dbReference>
<evidence type="ECO:0000256" key="8">
    <source>
        <dbReference type="ARBA" id="ARBA00023014"/>
    </source>
</evidence>
<dbReference type="CDD" id="cd01335">
    <property type="entry name" value="Radical_SAM"/>
    <property type="match status" value="1"/>
</dbReference>
<evidence type="ECO:0000313" key="10">
    <source>
        <dbReference type="EMBL" id="ALO14624.1"/>
    </source>
</evidence>
<dbReference type="SUPFAM" id="SSF102114">
    <property type="entry name" value="Radical SAM enzymes"/>
    <property type="match status" value="1"/>
</dbReference>
<dbReference type="SFLD" id="SFLDS00029">
    <property type="entry name" value="Radical_SAM"/>
    <property type="match status" value="1"/>
</dbReference>
<dbReference type="InterPro" id="IPR007197">
    <property type="entry name" value="rSAM"/>
</dbReference>
<dbReference type="PROSITE" id="PS01087">
    <property type="entry name" value="RADICAL_ACTIVATING"/>
    <property type="match status" value="1"/>
</dbReference>
<evidence type="ECO:0000313" key="11">
    <source>
        <dbReference type="Proteomes" id="UP000064893"/>
    </source>
</evidence>
<evidence type="ECO:0000259" key="9">
    <source>
        <dbReference type="PROSITE" id="PS51918"/>
    </source>
</evidence>
<accession>A0A0S2HX21</accession>
<protein>
    <submittedName>
        <fullName evidence="10">4-hydroxyphenylacetate decarboxylase activating enzyme</fullName>
        <ecNumber evidence="10">1.97.1.-</ecNumber>
    </submittedName>
</protein>
<organism evidence="10 11">
    <name type="scientific">Salinivirga cyanobacteriivorans</name>
    <dbReference type="NCBI Taxonomy" id="1307839"/>
    <lineage>
        <taxon>Bacteria</taxon>
        <taxon>Pseudomonadati</taxon>
        <taxon>Bacteroidota</taxon>
        <taxon>Bacteroidia</taxon>
        <taxon>Bacteroidales</taxon>
        <taxon>Salinivirgaceae</taxon>
        <taxon>Salinivirga</taxon>
    </lineage>
</organism>
<dbReference type="AlphaFoldDB" id="A0A0S2HX21"/>
<dbReference type="GO" id="GO:0046872">
    <property type="term" value="F:metal ion binding"/>
    <property type="evidence" value="ECO:0007669"/>
    <property type="project" value="UniProtKB-KW"/>
</dbReference>
<dbReference type="InterPro" id="IPR058240">
    <property type="entry name" value="rSAM_sf"/>
</dbReference>
<keyword evidence="6 10" id="KW-0560">Oxidoreductase</keyword>
<keyword evidence="11" id="KW-1185">Reference proteome</keyword>
<dbReference type="InterPro" id="IPR013785">
    <property type="entry name" value="Aldolase_TIM"/>
</dbReference>
<evidence type="ECO:0000256" key="7">
    <source>
        <dbReference type="ARBA" id="ARBA00023004"/>
    </source>
</evidence>
<evidence type="ECO:0000256" key="2">
    <source>
        <dbReference type="ARBA" id="ARBA00009777"/>
    </source>
</evidence>
<keyword evidence="7" id="KW-0408">Iron</keyword>
<dbReference type="InterPro" id="IPR012839">
    <property type="entry name" value="Organic_radical_activase"/>
</dbReference>
<dbReference type="NCBIfam" id="TIGR02494">
    <property type="entry name" value="PFLE_PFLC"/>
    <property type="match status" value="1"/>
</dbReference>
<dbReference type="RefSeq" id="WP_057952152.1">
    <property type="nucleotide sequence ID" value="NZ_CP013118.1"/>
</dbReference>
<evidence type="ECO:0000256" key="1">
    <source>
        <dbReference type="ARBA" id="ARBA00001966"/>
    </source>
</evidence>
<keyword evidence="8" id="KW-0411">Iron-sulfur</keyword>
<dbReference type="SFLD" id="SFLDG01066">
    <property type="entry name" value="organic_radical-activating_enz"/>
    <property type="match status" value="1"/>
</dbReference>
<dbReference type="PANTHER" id="PTHR30352:SF4">
    <property type="entry name" value="PYRUVATE FORMATE-LYASE 2-ACTIVATING ENZYME"/>
    <property type="match status" value="1"/>
</dbReference>
<dbReference type="PIRSF" id="PIRSF000371">
    <property type="entry name" value="PFL_act_enz"/>
    <property type="match status" value="1"/>
</dbReference>
<dbReference type="OrthoDB" id="9782387at2"/>
<proteinExistence type="inferred from homology"/>
<dbReference type="EC" id="1.97.1.-" evidence="10"/>
<dbReference type="Pfam" id="PF04055">
    <property type="entry name" value="Radical_SAM"/>
    <property type="match status" value="1"/>
</dbReference>
<evidence type="ECO:0000256" key="3">
    <source>
        <dbReference type="ARBA" id="ARBA00022485"/>
    </source>
</evidence>
<dbReference type="Proteomes" id="UP000064893">
    <property type="component" value="Chromosome"/>
</dbReference>
<dbReference type="STRING" id="1307839.L21SP5_00957"/>
<evidence type="ECO:0000256" key="4">
    <source>
        <dbReference type="ARBA" id="ARBA00022691"/>
    </source>
</evidence>